<comment type="caution">
    <text evidence="4">The sequence shown here is derived from an EMBL/GenBank/DDBJ whole genome shotgun (WGS) entry which is preliminary data.</text>
</comment>
<evidence type="ECO:0000313" key="5">
    <source>
        <dbReference type="Proteomes" id="UP000760819"/>
    </source>
</evidence>
<sequence>MSKLSQTDPEINKLIRAESKRQQTFLNMIPSENYTSEAVRTAVGSVLMHKYSEGNIGARYYEGNENIDEIERIAISRAKKLFKLPPDWEVNVQALSGSNANLAVYLAVLKPGETLMGMHLPDGGHLSHGWSYEAGEQVDRNTMEYLGGSKKVNISAKLFYSVQYKVDPKTQLFDYDKVEEIALKHKPKLLITGGTAYPRNIDYKRMAEIAHKVGALYMADIAHEAGLIAAGVLPSPVGIADIVTMTTHKTLRAARGAIILAHADIIKKVNRAVLPG</sequence>
<reference evidence="4" key="2">
    <citation type="journal article" date="2021" name="Microbiome">
        <title>Successional dynamics and alternative stable states in a saline activated sludge microbial community over 9 years.</title>
        <authorList>
            <person name="Wang Y."/>
            <person name="Ye J."/>
            <person name="Ju F."/>
            <person name="Liu L."/>
            <person name="Boyd J.A."/>
            <person name="Deng Y."/>
            <person name="Parks D.H."/>
            <person name="Jiang X."/>
            <person name="Yin X."/>
            <person name="Woodcroft B.J."/>
            <person name="Tyson G.W."/>
            <person name="Hugenholtz P."/>
            <person name="Polz M.F."/>
            <person name="Zhang T."/>
        </authorList>
    </citation>
    <scope>NUCLEOTIDE SEQUENCE</scope>
    <source>
        <strain evidence="4">HKST-UBA12</strain>
    </source>
</reference>
<gene>
    <name evidence="4" type="primary">glyA</name>
    <name evidence="4" type="ORF">KC640_03700</name>
</gene>
<dbReference type="InterPro" id="IPR015424">
    <property type="entry name" value="PyrdxlP-dep_Trfase"/>
</dbReference>
<evidence type="ECO:0000256" key="2">
    <source>
        <dbReference type="ARBA" id="ARBA00022898"/>
    </source>
</evidence>
<keyword evidence="2" id="KW-0663">Pyridoxal phosphate</keyword>
<reference evidence="4" key="1">
    <citation type="submission" date="2020-04" db="EMBL/GenBank/DDBJ databases">
        <authorList>
            <person name="Zhang T."/>
        </authorList>
    </citation>
    <scope>NUCLEOTIDE SEQUENCE</scope>
    <source>
        <strain evidence="4">HKST-UBA12</strain>
    </source>
</reference>
<comment type="cofactor">
    <cofactor evidence="1">
        <name>pyridoxal 5'-phosphate</name>
        <dbReference type="ChEBI" id="CHEBI:597326"/>
    </cofactor>
</comment>
<dbReference type="GO" id="GO:0030170">
    <property type="term" value="F:pyridoxal phosphate binding"/>
    <property type="evidence" value="ECO:0007669"/>
    <property type="project" value="TreeGrafter"/>
</dbReference>
<dbReference type="InterPro" id="IPR015421">
    <property type="entry name" value="PyrdxlP-dep_Trfase_major"/>
</dbReference>
<accession>A0A955IA66</accession>
<organism evidence="4 5">
    <name type="scientific">Candidatus Dojkabacteria bacterium</name>
    <dbReference type="NCBI Taxonomy" id="2099670"/>
    <lineage>
        <taxon>Bacteria</taxon>
        <taxon>Candidatus Dojkabacteria</taxon>
    </lineage>
</organism>
<dbReference type="Gene3D" id="3.40.640.10">
    <property type="entry name" value="Type I PLP-dependent aspartate aminotransferase-like (Major domain)"/>
    <property type="match status" value="1"/>
</dbReference>
<dbReference type="AlphaFoldDB" id="A0A955IA66"/>
<dbReference type="InterPro" id="IPR015422">
    <property type="entry name" value="PyrdxlP-dep_Trfase_small"/>
</dbReference>
<dbReference type="PANTHER" id="PTHR11680">
    <property type="entry name" value="SERINE HYDROXYMETHYLTRANSFERASE"/>
    <property type="match status" value="1"/>
</dbReference>
<evidence type="ECO:0000256" key="1">
    <source>
        <dbReference type="ARBA" id="ARBA00001933"/>
    </source>
</evidence>
<evidence type="ECO:0000313" key="4">
    <source>
        <dbReference type="EMBL" id="MCA9379508.1"/>
    </source>
</evidence>
<protein>
    <submittedName>
        <fullName evidence="4">Serine hydroxymethyltransferase</fullName>
        <ecNumber evidence="4">2.1.2.1</ecNumber>
    </submittedName>
</protein>
<proteinExistence type="predicted"/>
<dbReference type="EC" id="2.1.2.1" evidence="4"/>
<dbReference type="EMBL" id="JAGQLI010000213">
    <property type="protein sequence ID" value="MCA9379508.1"/>
    <property type="molecule type" value="Genomic_DNA"/>
</dbReference>
<dbReference type="GO" id="GO:0019264">
    <property type="term" value="P:glycine biosynthetic process from serine"/>
    <property type="evidence" value="ECO:0007669"/>
    <property type="project" value="TreeGrafter"/>
</dbReference>
<dbReference type="Proteomes" id="UP000760819">
    <property type="component" value="Unassembled WGS sequence"/>
</dbReference>
<keyword evidence="4" id="KW-0808">Transferase</keyword>
<dbReference type="InterPro" id="IPR039429">
    <property type="entry name" value="SHMT-like_dom"/>
</dbReference>
<dbReference type="GO" id="GO:0004372">
    <property type="term" value="F:glycine hydroxymethyltransferase activity"/>
    <property type="evidence" value="ECO:0007669"/>
    <property type="project" value="UniProtKB-EC"/>
</dbReference>
<name>A0A955IA66_9BACT</name>
<dbReference type="SUPFAM" id="SSF53383">
    <property type="entry name" value="PLP-dependent transferases"/>
    <property type="match status" value="1"/>
</dbReference>
<dbReference type="PANTHER" id="PTHR11680:SF35">
    <property type="entry name" value="SERINE HYDROXYMETHYLTRANSFERASE 1"/>
    <property type="match status" value="1"/>
</dbReference>
<feature type="non-terminal residue" evidence="4">
    <location>
        <position position="276"/>
    </location>
</feature>
<feature type="domain" description="Serine hydroxymethyltransferase-like" evidence="3">
    <location>
        <begin position="4"/>
        <end position="270"/>
    </location>
</feature>
<dbReference type="Gene3D" id="3.90.1150.10">
    <property type="entry name" value="Aspartate Aminotransferase, domain 1"/>
    <property type="match status" value="1"/>
</dbReference>
<dbReference type="GO" id="GO:0005737">
    <property type="term" value="C:cytoplasm"/>
    <property type="evidence" value="ECO:0007669"/>
    <property type="project" value="TreeGrafter"/>
</dbReference>
<dbReference type="InterPro" id="IPR049943">
    <property type="entry name" value="Ser_HO-MeTrfase-like"/>
</dbReference>
<dbReference type="GO" id="GO:0046653">
    <property type="term" value="P:tetrahydrofolate metabolic process"/>
    <property type="evidence" value="ECO:0007669"/>
    <property type="project" value="TreeGrafter"/>
</dbReference>
<dbReference type="Pfam" id="PF00464">
    <property type="entry name" value="SHMT"/>
    <property type="match status" value="1"/>
</dbReference>
<evidence type="ECO:0000259" key="3">
    <source>
        <dbReference type="Pfam" id="PF00464"/>
    </source>
</evidence>